<evidence type="ECO:0000256" key="4">
    <source>
        <dbReference type="ARBA" id="ARBA00022896"/>
    </source>
</evidence>
<dbReference type="GO" id="GO:0031418">
    <property type="term" value="F:L-ascorbic acid binding"/>
    <property type="evidence" value="ECO:0007669"/>
    <property type="project" value="UniProtKB-KW"/>
</dbReference>
<feature type="non-terminal residue" evidence="10">
    <location>
        <position position="1"/>
    </location>
</feature>
<evidence type="ECO:0000256" key="6">
    <source>
        <dbReference type="ARBA" id="ARBA00023004"/>
    </source>
</evidence>
<evidence type="ECO:0000313" key="11">
    <source>
        <dbReference type="Proteomes" id="UP000541444"/>
    </source>
</evidence>
<reference evidence="10 11" key="1">
    <citation type="journal article" date="2020" name="IScience">
        <title>Genome Sequencing of the Endangered Kingdonia uniflora (Circaeasteraceae, Ranunculales) Reveals Potential Mechanisms of Evolutionary Specialization.</title>
        <authorList>
            <person name="Sun Y."/>
            <person name="Deng T."/>
            <person name="Zhang A."/>
            <person name="Moore M.J."/>
            <person name="Landis J.B."/>
            <person name="Lin N."/>
            <person name="Zhang H."/>
            <person name="Zhang X."/>
            <person name="Huang J."/>
            <person name="Zhang X."/>
            <person name="Sun H."/>
            <person name="Wang H."/>
        </authorList>
    </citation>
    <scope>NUCLEOTIDE SEQUENCE [LARGE SCALE GENOMIC DNA]</scope>
    <source>
        <strain evidence="10">TB1705</strain>
        <tissue evidence="10">Leaf</tissue>
    </source>
</reference>
<evidence type="ECO:0000256" key="2">
    <source>
        <dbReference type="ARBA" id="ARBA00008056"/>
    </source>
</evidence>
<dbReference type="AlphaFoldDB" id="A0A7J7KX71"/>
<dbReference type="Pfam" id="PF14226">
    <property type="entry name" value="DIOX_N"/>
    <property type="match status" value="1"/>
</dbReference>
<dbReference type="PANTHER" id="PTHR47991">
    <property type="entry name" value="OXOGLUTARATE/IRON-DEPENDENT DIOXYGENASE"/>
    <property type="match status" value="1"/>
</dbReference>
<sequence length="448" mass="50778">GKSSVKLDSLNVALTEARGRLSSYTFTYAYKYNNKKGKATKLTKEIVMEKGPSTLTALVEEKTLRKNFVRDEDERPKVAYNNFSSEIPVISLAGIDETEGRRGEICKKIVEACEGWGVFQVVDHGVDTSLITEMTRLAREFFALPPQEKLKFDMTGGKKGGFIVSSHLQGEAVQDWREIVTYFSYPIRTRDYSRWPNKPEGWLDATKDYSEKLMGLACKLLEVLSEAMDLEKDALTKACVDMDQKVVVNFYPKCPQPDLTLGLKRHTDPGTITLLLQDQVGGLQATRDDGRTWITVQPVEGAFVVNLGDHGHYLSNGRFKNADHQAVVNSNYSRLSIATFQNPAPDATVYPLRIRDGEKSILDKPITFVEMYKRKMTGDIERAKLKKLAKEKVAKDLEKNILEAEPVTPIALEKIWHNYFSTFYALISVVFTDLWLLSKYNYLQILLF</sequence>
<evidence type="ECO:0000313" key="10">
    <source>
        <dbReference type="EMBL" id="KAF6134937.1"/>
    </source>
</evidence>
<comment type="caution">
    <text evidence="10">The sequence shown here is derived from an EMBL/GenBank/DDBJ whole genome shotgun (WGS) entry which is preliminary data.</text>
</comment>
<dbReference type="Pfam" id="PF03171">
    <property type="entry name" value="2OG-FeII_Oxy"/>
    <property type="match status" value="1"/>
</dbReference>
<evidence type="ECO:0000256" key="8">
    <source>
        <dbReference type="RuleBase" id="RU003682"/>
    </source>
</evidence>
<accession>A0A7J7KX71</accession>
<dbReference type="InterPro" id="IPR044861">
    <property type="entry name" value="IPNS-like_FE2OG_OXY"/>
</dbReference>
<dbReference type="Gene3D" id="2.60.120.330">
    <property type="entry name" value="B-lactam Antibiotic, Isopenicillin N Synthase, Chain"/>
    <property type="match status" value="1"/>
</dbReference>
<evidence type="ECO:0000256" key="7">
    <source>
        <dbReference type="ARBA" id="ARBA00023241"/>
    </source>
</evidence>
<dbReference type="InterPro" id="IPR005123">
    <property type="entry name" value="Oxoglu/Fe-dep_dioxygenase_dom"/>
</dbReference>
<evidence type="ECO:0000256" key="3">
    <source>
        <dbReference type="ARBA" id="ARBA00022723"/>
    </source>
</evidence>
<feature type="domain" description="Fe2OG dioxygenase" evidence="9">
    <location>
        <begin position="239"/>
        <end position="343"/>
    </location>
</feature>
<dbReference type="OrthoDB" id="288590at2759"/>
<dbReference type="FunFam" id="2.60.120.330:FF:000016">
    <property type="entry name" value="Naringenin,2-oxoglutarate 3-dioxygenase"/>
    <property type="match status" value="1"/>
</dbReference>
<keyword evidence="4" id="KW-0847">Vitamin C</keyword>
<keyword evidence="11" id="KW-1185">Reference proteome</keyword>
<dbReference type="InterPro" id="IPR050295">
    <property type="entry name" value="Plant_2OG-oxidoreductases"/>
</dbReference>
<dbReference type="InterPro" id="IPR027443">
    <property type="entry name" value="IPNS-like_sf"/>
</dbReference>
<evidence type="ECO:0000259" key="9">
    <source>
        <dbReference type="PROSITE" id="PS51471"/>
    </source>
</evidence>
<evidence type="ECO:0000256" key="5">
    <source>
        <dbReference type="ARBA" id="ARBA00023002"/>
    </source>
</evidence>
<name>A0A7J7KX71_9MAGN</name>
<keyword evidence="5 8" id="KW-0560">Oxidoreductase</keyword>
<dbReference type="GO" id="GO:0046872">
    <property type="term" value="F:metal ion binding"/>
    <property type="evidence" value="ECO:0007669"/>
    <property type="project" value="UniProtKB-KW"/>
</dbReference>
<comment type="cofactor">
    <cofactor evidence="1">
        <name>L-ascorbate</name>
        <dbReference type="ChEBI" id="CHEBI:38290"/>
    </cofactor>
</comment>
<keyword evidence="6 8" id="KW-0408">Iron</keyword>
<keyword evidence="7" id="KW-0284">Flavonoid biosynthesis</keyword>
<dbReference type="Proteomes" id="UP000541444">
    <property type="component" value="Unassembled WGS sequence"/>
</dbReference>
<dbReference type="InterPro" id="IPR026992">
    <property type="entry name" value="DIOX_N"/>
</dbReference>
<keyword evidence="3 8" id="KW-0479">Metal-binding</keyword>
<dbReference type="SUPFAM" id="SSF51197">
    <property type="entry name" value="Clavaminate synthase-like"/>
    <property type="match status" value="1"/>
</dbReference>
<dbReference type="GO" id="GO:0016491">
    <property type="term" value="F:oxidoreductase activity"/>
    <property type="evidence" value="ECO:0007669"/>
    <property type="project" value="UniProtKB-KW"/>
</dbReference>
<dbReference type="GO" id="GO:0009813">
    <property type="term" value="P:flavonoid biosynthetic process"/>
    <property type="evidence" value="ECO:0007669"/>
    <property type="project" value="UniProtKB-KW"/>
</dbReference>
<evidence type="ECO:0000256" key="1">
    <source>
        <dbReference type="ARBA" id="ARBA00001961"/>
    </source>
</evidence>
<dbReference type="EMBL" id="JACGCM010002825">
    <property type="protein sequence ID" value="KAF6134937.1"/>
    <property type="molecule type" value="Genomic_DNA"/>
</dbReference>
<protein>
    <recommendedName>
        <fullName evidence="9">Fe2OG dioxygenase domain-containing protein</fullName>
    </recommendedName>
</protein>
<comment type="similarity">
    <text evidence="2 8">Belongs to the iron/ascorbate-dependent oxidoreductase family.</text>
</comment>
<dbReference type="PROSITE" id="PS51471">
    <property type="entry name" value="FE2OG_OXY"/>
    <property type="match status" value="1"/>
</dbReference>
<organism evidence="10 11">
    <name type="scientific">Kingdonia uniflora</name>
    <dbReference type="NCBI Taxonomy" id="39325"/>
    <lineage>
        <taxon>Eukaryota</taxon>
        <taxon>Viridiplantae</taxon>
        <taxon>Streptophyta</taxon>
        <taxon>Embryophyta</taxon>
        <taxon>Tracheophyta</taxon>
        <taxon>Spermatophyta</taxon>
        <taxon>Magnoliopsida</taxon>
        <taxon>Ranunculales</taxon>
        <taxon>Circaeasteraceae</taxon>
        <taxon>Kingdonia</taxon>
    </lineage>
</organism>
<gene>
    <name evidence="10" type="ORF">GIB67_023275</name>
</gene>
<proteinExistence type="inferred from homology"/>